<keyword evidence="2" id="KW-1185">Reference proteome</keyword>
<organism evidence="2 3">
    <name type="scientific">Cicer arietinum</name>
    <name type="common">Chickpea</name>
    <name type="synonym">Garbanzo</name>
    <dbReference type="NCBI Taxonomy" id="3827"/>
    <lineage>
        <taxon>Eukaryota</taxon>
        <taxon>Viridiplantae</taxon>
        <taxon>Streptophyta</taxon>
        <taxon>Embryophyta</taxon>
        <taxon>Tracheophyta</taxon>
        <taxon>Spermatophyta</taxon>
        <taxon>Magnoliopsida</taxon>
        <taxon>eudicotyledons</taxon>
        <taxon>Gunneridae</taxon>
        <taxon>Pentapetalae</taxon>
        <taxon>rosids</taxon>
        <taxon>fabids</taxon>
        <taxon>Fabales</taxon>
        <taxon>Fabaceae</taxon>
        <taxon>Papilionoideae</taxon>
        <taxon>50 kb inversion clade</taxon>
        <taxon>NPAAA clade</taxon>
        <taxon>Hologalegina</taxon>
        <taxon>IRL clade</taxon>
        <taxon>Cicereae</taxon>
        <taxon>Cicer</taxon>
    </lineage>
</organism>
<dbReference type="OrthoDB" id="671439at2759"/>
<dbReference type="eggNOG" id="ENOG502QSYG">
    <property type="taxonomic scope" value="Eukaryota"/>
</dbReference>
<dbReference type="Proteomes" id="UP000087171">
    <property type="component" value="Chromosome Ca3"/>
</dbReference>
<evidence type="ECO:0000256" key="1">
    <source>
        <dbReference type="ARBA" id="ARBA00009861"/>
    </source>
</evidence>
<comment type="similarity">
    <text evidence="1">Belongs to the plant acyltransferase family.</text>
</comment>
<dbReference type="STRING" id="3827.A0A1S2XT29"/>
<dbReference type="PANTHER" id="PTHR31642:SF289">
    <property type="entry name" value="SPERMIDINE HYDROXYCINNAMOYL TRANSFERASE"/>
    <property type="match status" value="1"/>
</dbReference>
<dbReference type="GO" id="GO:0016747">
    <property type="term" value="F:acyltransferase activity, transferring groups other than amino-acyl groups"/>
    <property type="evidence" value="ECO:0007669"/>
    <property type="project" value="TreeGrafter"/>
</dbReference>
<name>A0A1S2XT29_CICAR</name>
<evidence type="ECO:0000313" key="2">
    <source>
        <dbReference type="Proteomes" id="UP000087171"/>
    </source>
</evidence>
<dbReference type="GeneID" id="101513347"/>
<gene>
    <name evidence="3" type="primary">LOC101513347</name>
</gene>
<dbReference type="InterPro" id="IPR023213">
    <property type="entry name" value="CAT-like_dom_sf"/>
</dbReference>
<sequence length="494" mass="55747">MNKKPHQNTLQKQSDQLTHKEKMVSVQSHSIVIPSKPTPNPKLFSLCEQIKLHTHAPVLYVYNNKTTSSSSTSTSTFFETLKNSLSQALVIFYPLAGRLSWTKEGGRWEIHCNAKGALLIEAKCEELTNLNELGDFVPTNLVSQLIPNIDYNLPIQDIPLLAVQLTRFQCGGFTLGVALCRATIDGTATMCFVNTWAKLARGEKLNENELPYHDRVLLNSRKLKHSASLNCHPEFHAPPGWLGRDLDDTREVVVATVKLAQEQVYKLKRKVGSCARFQPTSKDISKKKPYSTFEVIVGYLWRCVTKARYTQGNSDQPTRLSTLVNCRNRLKPPLPSGYAGNAAFPTVTPTRSFNDIIRKPLGNVVEDVREALERVTGDYVMSALDYIDREKEMDLLRYNFHYPAKSVCEGPYKRNPNLFVVSWMNFPYKDANFGWGEPTYYGPGYMDSEGKAFVMNDSDGDGLVVAICLEACFMDSFKKLFYDDIDDVFSTSKL</sequence>
<dbReference type="Gene3D" id="3.30.559.10">
    <property type="entry name" value="Chloramphenicol acetyltransferase-like domain"/>
    <property type="match status" value="2"/>
</dbReference>
<dbReference type="PANTHER" id="PTHR31642">
    <property type="entry name" value="TRICHOTHECENE 3-O-ACETYLTRANSFERASE"/>
    <property type="match status" value="1"/>
</dbReference>
<dbReference type="PaxDb" id="3827-XP_004493179.1"/>
<evidence type="ECO:0000313" key="3">
    <source>
        <dbReference type="RefSeq" id="XP_004493179.2"/>
    </source>
</evidence>
<protein>
    <submittedName>
        <fullName evidence="3">Spermidine hydroxycinnamoyl transferase-like</fullName>
    </submittedName>
</protein>
<dbReference type="Pfam" id="PF02458">
    <property type="entry name" value="Transferase"/>
    <property type="match status" value="1"/>
</dbReference>
<reference evidence="3" key="2">
    <citation type="submission" date="2025-08" db="UniProtKB">
        <authorList>
            <consortium name="RefSeq"/>
        </authorList>
    </citation>
    <scope>IDENTIFICATION</scope>
    <source>
        <tissue evidence="3">Etiolated seedlings</tissue>
    </source>
</reference>
<reference evidence="2" key="1">
    <citation type="journal article" date="2013" name="Nat. Biotechnol.">
        <title>Draft genome sequence of chickpea (Cicer arietinum) provides a resource for trait improvement.</title>
        <authorList>
            <person name="Varshney R.K."/>
            <person name="Song C."/>
            <person name="Saxena R.K."/>
            <person name="Azam S."/>
            <person name="Yu S."/>
            <person name="Sharpe A.G."/>
            <person name="Cannon S."/>
            <person name="Baek J."/>
            <person name="Rosen B.D."/>
            <person name="Tar'an B."/>
            <person name="Millan T."/>
            <person name="Zhang X."/>
            <person name="Ramsay L.D."/>
            <person name="Iwata A."/>
            <person name="Wang Y."/>
            <person name="Nelson W."/>
            <person name="Farmer A.D."/>
            <person name="Gaur P.M."/>
            <person name="Soderlund C."/>
            <person name="Penmetsa R.V."/>
            <person name="Xu C."/>
            <person name="Bharti A.K."/>
            <person name="He W."/>
            <person name="Winter P."/>
            <person name="Zhao S."/>
            <person name="Hane J.K."/>
            <person name="Carrasquilla-Garcia N."/>
            <person name="Condie J.A."/>
            <person name="Upadhyaya H.D."/>
            <person name="Luo M.C."/>
            <person name="Thudi M."/>
            <person name="Gowda C.L."/>
            <person name="Singh N.P."/>
            <person name="Lichtenzveig J."/>
            <person name="Gali K.K."/>
            <person name="Rubio J."/>
            <person name="Nadarajan N."/>
            <person name="Dolezel J."/>
            <person name="Bansal K.C."/>
            <person name="Xu X."/>
            <person name="Edwards D."/>
            <person name="Zhang G."/>
            <person name="Kahl G."/>
            <person name="Gil J."/>
            <person name="Singh K.B."/>
            <person name="Datta S.K."/>
            <person name="Jackson S.A."/>
            <person name="Wang J."/>
            <person name="Cook D.R."/>
        </authorList>
    </citation>
    <scope>NUCLEOTIDE SEQUENCE [LARGE SCALE GENOMIC DNA]</scope>
    <source>
        <strain evidence="2">cv. CDC Frontier</strain>
    </source>
</reference>
<dbReference type="InterPro" id="IPR050317">
    <property type="entry name" value="Plant_Fungal_Acyltransferase"/>
</dbReference>
<dbReference type="KEGG" id="cam:101513347"/>
<dbReference type="RefSeq" id="XP_004493179.2">
    <property type="nucleotide sequence ID" value="XM_004493122.3"/>
</dbReference>
<accession>A0A1S2XT29</accession>
<dbReference type="AlphaFoldDB" id="A0A1S2XT29"/>
<proteinExistence type="inferred from homology"/>